<dbReference type="PANTHER" id="PTHR47660">
    <property type="entry name" value="TRANSCRIPTION FACTOR WITH C2H2 AND ZN(2)-CYS(6) DNA BINDING DOMAIN (EUROFUNG)-RELATED-RELATED"/>
    <property type="match status" value="1"/>
</dbReference>
<keyword evidence="10" id="KW-0539">Nucleus</keyword>
<evidence type="ECO:0000256" key="12">
    <source>
        <dbReference type="SAM" id="MobiDB-lite"/>
    </source>
</evidence>
<keyword evidence="5 11" id="KW-0863">Zinc-finger</keyword>
<comment type="similarity">
    <text evidence="2">Belongs to the krueppel C2H2-type zinc-finger protein family.</text>
</comment>
<reference evidence="15 16" key="1">
    <citation type="submission" date="2015-03" db="EMBL/GenBank/DDBJ databases">
        <title>RNA-seq based gene annotation and comparative genomics of four Zymoseptoria species reveal species-specific pathogenicity related genes and transposable element activity.</title>
        <authorList>
            <person name="Grandaubert J."/>
            <person name="Bhattacharyya A."/>
            <person name="Stukenbrock E.H."/>
        </authorList>
    </citation>
    <scope>NUCLEOTIDE SEQUENCE [LARGE SCALE GENOMIC DNA]</scope>
    <source>
        <strain evidence="15 16">Zb18110</strain>
    </source>
</reference>
<evidence type="ECO:0000256" key="9">
    <source>
        <dbReference type="ARBA" id="ARBA00023163"/>
    </source>
</evidence>
<evidence type="ECO:0000259" key="13">
    <source>
        <dbReference type="PROSITE" id="PS50048"/>
    </source>
</evidence>
<evidence type="ECO:0000313" key="15">
    <source>
        <dbReference type="EMBL" id="KJY00596.1"/>
    </source>
</evidence>
<organism evidence="15 16">
    <name type="scientific">Zymoseptoria brevis</name>
    <dbReference type="NCBI Taxonomy" id="1047168"/>
    <lineage>
        <taxon>Eukaryota</taxon>
        <taxon>Fungi</taxon>
        <taxon>Dikarya</taxon>
        <taxon>Ascomycota</taxon>
        <taxon>Pezizomycotina</taxon>
        <taxon>Dothideomycetes</taxon>
        <taxon>Dothideomycetidae</taxon>
        <taxon>Mycosphaerellales</taxon>
        <taxon>Mycosphaerellaceae</taxon>
        <taxon>Zymoseptoria</taxon>
    </lineage>
</organism>
<comment type="caution">
    <text evidence="15">The sequence shown here is derived from an EMBL/GenBank/DDBJ whole genome shotgun (WGS) entry which is preliminary data.</text>
</comment>
<evidence type="ECO:0000256" key="2">
    <source>
        <dbReference type="ARBA" id="ARBA00006991"/>
    </source>
</evidence>
<dbReference type="PROSITE" id="PS50048">
    <property type="entry name" value="ZN2_CY6_FUNGAL_2"/>
    <property type="match status" value="1"/>
</dbReference>
<evidence type="ECO:0000256" key="6">
    <source>
        <dbReference type="ARBA" id="ARBA00022833"/>
    </source>
</evidence>
<dbReference type="EMBL" id="LAFY01000314">
    <property type="protein sequence ID" value="KJY00596.1"/>
    <property type="molecule type" value="Genomic_DNA"/>
</dbReference>
<dbReference type="InterPro" id="IPR007219">
    <property type="entry name" value="XnlR_reg_dom"/>
</dbReference>
<evidence type="ECO:0000256" key="11">
    <source>
        <dbReference type="PROSITE-ProRule" id="PRU00042"/>
    </source>
</evidence>
<feature type="domain" description="Zn(2)-C6 fungal-type" evidence="13">
    <location>
        <begin position="76"/>
        <end position="105"/>
    </location>
</feature>
<sequence length="863" mass="96493">MPSGGDIHNDYRCDECGKTFGRSEHLRRHALIHSESRQFRCSAEGCHKEFFRRDALKRHEITHQAAPSLLQRGGRACWNCQKSKSRCSGEADCTRCRSRKISCLYPSTNGGTTAAESVVDVNDNGSTLHMQDISPVVISQPVVSRHESAPGQDLPVPPLLDFNMWDGNALSSSNWLMMHDPNRTAAGYQQGVSAPSSSSGPVLRSGGPLRSQSALGNRLIGTSDSPASFAISSMPGTESSGYDESCSSVGEYYVDGEPARLPRVKRRKIATAPVAPDRKRVEVPGSWHPFSLRINDLTDDPKDHAWTISADAWAEINESYLTLCIDPRHAAWTAYEPVALPSRQAFGRLLYLYYQHFDQILPFWHRAFCHVAEQRPILTLTMAAIGSHYLQEAHSSPLTNSMHEFARRWLLFLHENIPEGRERSVHVAGAHLLHLVGMAYCGDESSRLRARDSRHELLEIFALCRRRAGLVLPLPPLAAQTRDEETEWQEWIIEEGNKRLAYSAWFVDGMLAAHFSTSVNLSLQDACLPLPCEEKLWYASTRQEWRALHDSQRTYPTLTEAMQELYVEKRVAKDRGEFARILTVHGLHHRMWDVERYYSDPLSHWEPTASRQCTTNLPKSPIWLPSIPAYTKWQNSACDALDVLHWQANATIGQNSGLEHPTVLHLHMARVILLVPLDDITRLARSIASGKSPNSDASIAAKNLVQRWAVQHQYKARLAVLHAGSSFWHVRRYAIDAFYEAPTVAICALVLWAFGTFGQHRSAAVQEGQATAAQNSGEDDAPCKIILIDRPTDDELVQQFIHSGDTMRVHMTGVDDLYGPGGPEAVLAQGIKVLGDLRCWGTSASWLKLLQGLLDASRRGIER</sequence>
<dbReference type="Gene3D" id="4.10.240.10">
    <property type="entry name" value="Zn(2)-C6 fungal-type DNA-binding domain"/>
    <property type="match status" value="1"/>
</dbReference>
<keyword evidence="7" id="KW-0805">Transcription regulation</keyword>
<comment type="subcellular location">
    <subcellularLocation>
        <location evidence="1">Nucleus</location>
    </subcellularLocation>
</comment>
<evidence type="ECO:0000256" key="3">
    <source>
        <dbReference type="ARBA" id="ARBA00022723"/>
    </source>
</evidence>
<dbReference type="CDD" id="cd12148">
    <property type="entry name" value="fungal_TF_MHR"/>
    <property type="match status" value="1"/>
</dbReference>
<name>A0A0F4GWL6_9PEZI</name>
<dbReference type="GO" id="GO:0003677">
    <property type="term" value="F:DNA binding"/>
    <property type="evidence" value="ECO:0007669"/>
    <property type="project" value="UniProtKB-KW"/>
</dbReference>
<dbReference type="Proteomes" id="UP000033647">
    <property type="component" value="Unassembled WGS sequence"/>
</dbReference>
<evidence type="ECO:0000256" key="4">
    <source>
        <dbReference type="ARBA" id="ARBA00022737"/>
    </source>
</evidence>
<dbReference type="SUPFAM" id="SSF57701">
    <property type="entry name" value="Zn2/Cys6 DNA-binding domain"/>
    <property type="match status" value="1"/>
</dbReference>
<dbReference type="PANTHER" id="PTHR47660:SF7">
    <property type="entry name" value="TRANSCRIPTION FACTOR WITH C2H2 AND ZN(2)-CYS(6) DNA BINDING DOMAIN (EUROFUNG)"/>
    <property type="match status" value="1"/>
</dbReference>
<dbReference type="SUPFAM" id="SSF57667">
    <property type="entry name" value="beta-beta-alpha zinc fingers"/>
    <property type="match status" value="1"/>
</dbReference>
<dbReference type="SMART" id="SM00355">
    <property type="entry name" value="ZnF_C2H2"/>
    <property type="match status" value="2"/>
</dbReference>
<dbReference type="Pfam" id="PF00096">
    <property type="entry name" value="zf-C2H2"/>
    <property type="match status" value="2"/>
</dbReference>
<dbReference type="InterPro" id="IPR001138">
    <property type="entry name" value="Zn2Cys6_DnaBD"/>
</dbReference>
<dbReference type="CDD" id="cd00067">
    <property type="entry name" value="GAL4"/>
    <property type="match status" value="1"/>
</dbReference>
<gene>
    <name evidence="15" type="ORF">TI39_contig322g00018</name>
</gene>
<dbReference type="STRING" id="1047168.A0A0F4GWL6"/>
<evidence type="ECO:0000256" key="10">
    <source>
        <dbReference type="ARBA" id="ARBA00023242"/>
    </source>
</evidence>
<evidence type="ECO:0000313" key="16">
    <source>
        <dbReference type="Proteomes" id="UP000033647"/>
    </source>
</evidence>
<dbReference type="InterPro" id="IPR036236">
    <property type="entry name" value="Znf_C2H2_sf"/>
</dbReference>
<dbReference type="Gene3D" id="3.30.160.60">
    <property type="entry name" value="Classic Zinc Finger"/>
    <property type="match status" value="2"/>
</dbReference>
<dbReference type="GO" id="GO:0006351">
    <property type="term" value="P:DNA-templated transcription"/>
    <property type="evidence" value="ECO:0007669"/>
    <property type="project" value="InterPro"/>
</dbReference>
<protein>
    <submittedName>
        <fullName evidence="15">Transcription factor C2H2 like protein</fullName>
    </submittedName>
</protein>
<feature type="compositionally biased region" description="Low complexity" evidence="12">
    <location>
        <begin position="191"/>
        <end position="209"/>
    </location>
</feature>
<keyword evidence="4" id="KW-0677">Repeat</keyword>
<keyword evidence="16" id="KW-1185">Reference proteome</keyword>
<dbReference type="PROSITE" id="PS00028">
    <property type="entry name" value="ZINC_FINGER_C2H2_1"/>
    <property type="match status" value="2"/>
</dbReference>
<dbReference type="SMART" id="SM00066">
    <property type="entry name" value="GAL4"/>
    <property type="match status" value="1"/>
</dbReference>
<dbReference type="InterPro" id="IPR013087">
    <property type="entry name" value="Znf_C2H2_type"/>
</dbReference>
<dbReference type="Pfam" id="PF00172">
    <property type="entry name" value="Zn_clus"/>
    <property type="match status" value="1"/>
</dbReference>
<dbReference type="FunFam" id="3.30.160.60:FF:000188">
    <property type="entry name" value="Zinc finger protein 787"/>
    <property type="match status" value="1"/>
</dbReference>
<keyword evidence="9" id="KW-0804">Transcription</keyword>
<keyword evidence="6" id="KW-0862">Zinc</keyword>
<feature type="domain" description="C2H2-type" evidence="14">
    <location>
        <begin position="39"/>
        <end position="68"/>
    </location>
</feature>
<dbReference type="Pfam" id="PF04082">
    <property type="entry name" value="Fungal_trans"/>
    <property type="match status" value="1"/>
</dbReference>
<dbReference type="GO" id="GO:0008270">
    <property type="term" value="F:zinc ion binding"/>
    <property type="evidence" value="ECO:0007669"/>
    <property type="project" value="UniProtKB-KW"/>
</dbReference>
<keyword evidence="8" id="KW-0238">DNA-binding</keyword>
<evidence type="ECO:0000256" key="8">
    <source>
        <dbReference type="ARBA" id="ARBA00023125"/>
    </source>
</evidence>
<accession>A0A0F4GWL6</accession>
<dbReference type="PROSITE" id="PS50157">
    <property type="entry name" value="ZINC_FINGER_C2H2_2"/>
    <property type="match status" value="2"/>
</dbReference>
<evidence type="ECO:0000256" key="7">
    <source>
        <dbReference type="ARBA" id="ARBA00023015"/>
    </source>
</evidence>
<evidence type="ECO:0000256" key="1">
    <source>
        <dbReference type="ARBA" id="ARBA00004123"/>
    </source>
</evidence>
<feature type="region of interest" description="Disordered" evidence="12">
    <location>
        <begin position="187"/>
        <end position="214"/>
    </location>
</feature>
<dbReference type="OrthoDB" id="654211at2759"/>
<evidence type="ECO:0000259" key="14">
    <source>
        <dbReference type="PROSITE" id="PS50157"/>
    </source>
</evidence>
<feature type="domain" description="C2H2-type" evidence="14">
    <location>
        <begin position="11"/>
        <end position="38"/>
    </location>
</feature>
<dbReference type="GO" id="GO:0000981">
    <property type="term" value="F:DNA-binding transcription factor activity, RNA polymerase II-specific"/>
    <property type="evidence" value="ECO:0007669"/>
    <property type="project" value="InterPro"/>
</dbReference>
<dbReference type="InterPro" id="IPR036864">
    <property type="entry name" value="Zn2-C6_fun-type_DNA-bd_sf"/>
</dbReference>
<dbReference type="GO" id="GO:0005634">
    <property type="term" value="C:nucleus"/>
    <property type="evidence" value="ECO:0007669"/>
    <property type="project" value="UniProtKB-SubCell"/>
</dbReference>
<dbReference type="AlphaFoldDB" id="A0A0F4GWL6"/>
<proteinExistence type="inferred from homology"/>
<keyword evidence="3" id="KW-0479">Metal-binding</keyword>
<evidence type="ECO:0000256" key="5">
    <source>
        <dbReference type="ARBA" id="ARBA00022771"/>
    </source>
</evidence>